<comment type="caution">
    <text evidence="2">The sequence shown here is derived from an EMBL/GenBank/DDBJ whole genome shotgun (WGS) entry which is preliminary data.</text>
</comment>
<keyword evidence="3" id="KW-1185">Reference proteome</keyword>
<dbReference type="SUPFAM" id="SSF48452">
    <property type="entry name" value="TPR-like"/>
    <property type="match status" value="1"/>
</dbReference>
<keyword evidence="1" id="KW-0732">Signal</keyword>
<feature type="chain" id="PRO_5022095682" description="Tetratricopeptide repeat protein" evidence="1">
    <location>
        <begin position="22"/>
        <end position="252"/>
    </location>
</feature>
<evidence type="ECO:0000313" key="2">
    <source>
        <dbReference type="EMBL" id="TQV67790.1"/>
    </source>
</evidence>
<evidence type="ECO:0000256" key="1">
    <source>
        <dbReference type="SAM" id="SignalP"/>
    </source>
</evidence>
<evidence type="ECO:0008006" key="4">
    <source>
        <dbReference type="Google" id="ProtNLM"/>
    </source>
</evidence>
<protein>
    <recommendedName>
        <fullName evidence="4">Tetratricopeptide repeat protein</fullName>
    </recommendedName>
</protein>
<proteinExistence type="predicted"/>
<dbReference type="AlphaFoldDB" id="A0A545SS36"/>
<gene>
    <name evidence="2" type="ORF">FKG94_25000</name>
</gene>
<feature type="signal peptide" evidence="1">
    <location>
        <begin position="1"/>
        <end position="21"/>
    </location>
</feature>
<dbReference type="Proteomes" id="UP000319732">
    <property type="component" value="Unassembled WGS sequence"/>
</dbReference>
<organism evidence="2 3">
    <name type="scientific">Exilibacterium tricleocarpae</name>
    <dbReference type="NCBI Taxonomy" id="2591008"/>
    <lineage>
        <taxon>Bacteria</taxon>
        <taxon>Pseudomonadati</taxon>
        <taxon>Pseudomonadota</taxon>
        <taxon>Gammaproteobacteria</taxon>
        <taxon>Cellvibrionales</taxon>
        <taxon>Cellvibrionaceae</taxon>
        <taxon>Exilibacterium</taxon>
    </lineage>
</organism>
<accession>A0A545SS36</accession>
<dbReference type="OrthoDB" id="6382271at2"/>
<sequence length="252" mass="27834">MLLRRWLLFCASLLCAAGAAAAEVDFAAVEQAFARADATRLRSQVAELDDRPASAGERDSRYLVAYARYRLAATYLQQQRPASAKPVLAQAIEQLRELLRAYPEFAEAMVLLAAVYGLEILRSPVKAVYLAPRANRLIDRGLELDPGNPRAYLMKGVVKFQTPTLFGGSVAEARELLETGLARAAATTRPAAIDWGLVDLHLWLGRVAADQNRRRQEQDHYAAALSISPDNHWVLQAMAGRGYRYEPAAAER</sequence>
<name>A0A545SS36_9GAMM</name>
<dbReference type="RefSeq" id="WP_142929688.1">
    <property type="nucleotide sequence ID" value="NZ_ML660109.1"/>
</dbReference>
<dbReference type="EMBL" id="VHSG01000033">
    <property type="protein sequence ID" value="TQV67790.1"/>
    <property type="molecule type" value="Genomic_DNA"/>
</dbReference>
<dbReference type="InterPro" id="IPR011990">
    <property type="entry name" value="TPR-like_helical_dom_sf"/>
</dbReference>
<evidence type="ECO:0000313" key="3">
    <source>
        <dbReference type="Proteomes" id="UP000319732"/>
    </source>
</evidence>
<reference evidence="2 3" key="1">
    <citation type="submission" date="2019-06" db="EMBL/GenBank/DDBJ databases">
        <title>Whole genome sequence for Cellvibrionaceae sp. R142.</title>
        <authorList>
            <person name="Wang G."/>
        </authorList>
    </citation>
    <scope>NUCLEOTIDE SEQUENCE [LARGE SCALE GENOMIC DNA]</scope>
    <source>
        <strain evidence="2 3">R142</strain>
    </source>
</reference>
<dbReference type="Gene3D" id="1.25.40.10">
    <property type="entry name" value="Tetratricopeptide repeat domain"/>
    <property type="match status" value="1"/>
</dbReference>